<dbReference type="EMBL" id="AOCG01000001">
    <property type="protein sequence ID" value="EUJ21782.1"/>
    <property type="molecule type" value="Genomic_DNA"/>
</dbReference>
<dbReference type="AlphaFoldDB" id="W7B7C3"/>
<organism evidence="1 2">
    <name type="scientific">Listeria aquatica FSL S10-1188</name>
    <dbReference type="NCBI Taxonomy" id="1265818"/>
    <lineage>
        <taxon>Bacteria</taxon>
        <taxon>Bacillati</taxon>
        <taxon>Bacillota</taxon>
        <taxon>Bacilli</taxon>
        <taxon>Bacillales</taxon>
        <taxon>Listeriaceae</taxon>
        <taxon>Listeria</taxon>
    </lineage>
</organism>
<comment type="caution">
    <text evidence="1">The sequence shown here is derived from an EMBL/GenBank/DDBJ whole genome shotgun (WGS) entry which is preliminary data.</text>
</comment>
<accession>W7B7C3</accession>
<protein>
    <submittedName>
        <fullName evidence="1">MarR family transcriptional regulator</fullName>
    </submittedName>
</protein>
<dbReference type="STRING" id="1265818.MAQA_00175"/>
<reference evidence="1 2" key="1">
    <citation type="journal article" date="2014" name="Int. J. Syst. Evol. Microbiol.">
        <title>Listeria floridensis sp. nov., Listeria aquatica sp. nov., Listeria cornellensis sp. nov., Listeria riparia sp. nov. and Listeria grandensis sp. nov., from agricultural and natural environments.</title>
        <authorList>
            <person name="den Bakker H.C."/>
            <person name="Warchocki S."/>
            <person name="Wright E.M."/>
            <person name="Allred A.F."/>
            <person name="Ahlstrom C."/>
            <person name="Manuel C.S."/>
            <person name="Stasiewicz M.J."/>
            <person name="Burrell A."/>
            <person name="Roof S."/>
            <person name="Strawn L."/>
            <person name="Fortes E.D."/>
            <person name="Nightingale K.K."/>
            <person name="Kephart D."/>
            <person name="Wiedmann M."/>
        </authorList>
    </citation>
    <scope>NUCLEOTIDE SEQUENCE [LARGE SCALE GENOMIC DNA]</scope>
    <source>
        <strain evidence="1 2">FSL S10-1188</strain>
    </source>
</reference>
<evidence type="ECO:0000313" key="2">
    <source>
        <dbReference type="Proteomes" id="UP000019246"/>
    </source>
</evidence>
<dbReference type="Proteomes" id="UP000019246">
    <property type="component" value="Unassembled WGS sequence"/>
</dbReference>
<evidence type="ECO:0000313" key="1">
    <source>
        <dbReference type="EMBL" id="EUJ21782.1"/>
    </source>
</evidence>
<gene>
    <name evidence="1" type="ORF">MAQA_00175</name>
</gene>
<name>W7B7C3_9LIST</name>
<proteinExistence type="predicted"/>
<keyword evidence="2" id="KW-1185">Reference proteome</keyword>
<sequence length="41" mass="5045">MVKSEERLGILLWFRLSRFYNQNIKKNQSKLKRSWNFDGNV</sequence>